<evidence type="ECO:0000313" key="6">
    <source>
        <dbReference type="Proteomes" id="UP001154282"/>
    </source>
</evidence>
<sequence>MDYLAPIATRAGGTYQDPVSILNLEVELLYKKVEKATDDAKDMMAKKKDAVSTSPEVAKGLDACVGQYNKATDDLAKALLECSEKKNGATVEQMLSSALQSIRSCDAVFGGKSGEKDAPMAEANEEMIDMAELGMEISGKWLAKGKAQTKSIS</sequence>
<dbReference type="NCBIfam" id="TIGR01614">
    <property type="entry name" value="PME_inhib"/>
    <property type="match status" value="1"/>
</dbReference>
<reference evidence="5" key="1">
    <citation type="submission" date="2022-08" db="EMBL/GenBank/DDBJ databases">
        <authorList>
            <person name="Gutierrez-Valencia J."/>
        </authorList>
    </citation>
    <scope>NUCLEOTIDE SEQUENCE</scope>
</reference>
<dbReference type="AlphaFoldDB" id="A0AAV0HMS1"/>
<protein>
    <recommendedName>
        <fullName evidence="4">Pectinesterase inhibitor domain-containing protein</fullName>
    </recommendedName>
</protein>
<comment type="caution">
    <text evidence="5">The sequence shown here is derived from an EMBL/GenBank/DDBJ whole genome shotgun (WGS) entry which is preliminary data.</text>
</comment>
<dbReference type="InterPro" id="IPR006501">
    <property type="entry name" value="Pectinesterase_inhib_dom"/>
</dbReference>
<dbReference type="CDD" id="cd15800">
    <property type="entry name" value="PMEI-like_2"/>
    <property type="match status" value="1"/>
</dbReference>
<evidence type="ECO:0000256" key="3">
    <source>
        <dbReference type="ARBA" id="ARBA00038471"/>
    </source>
</evidence>
<dbReference type="PANTHER" id="PTHR35357:SF27">
    <property type="entry name" value="OS01G0253200 PROTEIN"/>
    <property type="match status" value="1"/>
</dbReference>
<keyword evidence="6" id="KW-1185">Reference proteome</keyword>
<evidence type="ECO:0000256" key="2">
    <source>
        <dbReference type="ARBA" id="ARBA00023157"/>
    </source>
</evidence>
<proteinExistence type="inferred from homology"/>
<evidence type="ECO:0000256" key="1">
    <source>
        <dbReference type="ARBA" id="ARBA00022729"/>
    </source>
</evidence>
<dbReference type="Proteomes" id="UP001154282">
    <property type="component" value="Unassembled WGS sequence"/>
</dbReference>
<dbReference type="SUPFAM" id="SSF101148">
    <property type="entry name" value="Plant invertase/pectin methylesterase inhibitor"/>
    <property type="match status" value="1"/>
</dbReference>
<accession>A0AAV0HMS1</accession>
<evidence type="ECO:0000259" key="4">
    <source>
        <dbReference type="Pfam" id="PF04043"/>
    </source>
</evidence>
<dbReference type="InterPro" id="IPR035513">
    <property type="entry name" value="Invertase/methylesterase_inhib"/>
</dbReference>
<dbReference type="PANTHER" id="PTHR35357">
    <property type="entry name" value="OS02G0537100 PROTEIN"/>
    <property type="match status" value="1"/>
</dbReference>
<comment type="similarity">
    <text evidence="3">Belongs to the PMEI family.</text>
</comment>
<dbReference type="EMBL" id="CAMGYJ010000002">
    <property type="protein sequence ID" value="CAI0385445.1"/>
    <property type="molecule type" value="Genomic_DNA"/>
</dbReference>
<keyword evidence="1" id="KW-0732">Signal</keyword>
<evidence type="ECO:0000313" key="5">
    <source>
        <dbReference type="EMBL" id="CAI0385445.1"/>
    </source>
</evidence>
<organism evidence="5 6">
    <name type="scientific">Linum tenue</name>
    <dbReference type="NCBI Taxonomy" id="586396"/>
    <lineage>
        <taxon>Eukaryota</taxon>
        <taxon>Viridiplantae</taxon>
        <taxon>Streptophyta</taxon>
        <taxon>Embryophyta</taxon>
        <taxon>Tracheophyta</taxon>
        <taxon>Spermatophyta</taxon>
        <taxon>Magnoliopsida</taxon>
        <taxon>eudicotyledons</taxon>
        <taxon>Gunneridae</taxon>
        <taxon>Pentapetalae</taxon>
        <taxon>rosids</taxon>
        <taxon>fabids</taxon>
        <taxon>Malpighiales</taxon>
        <taxon>Linaceae</taxon>
        <taxon>Linum</taxon>
    </lineage>
</organism>
<name>A0AAV0HMS1_9ROSI</name>
<feature type="domain" description="Pectinesterase inhibitor" evidence="4">
    <location>
        <begin position="14"/>
        <end position="129"/>
    </location>
</feature>
<gene>
    <name evidence="5" type="ORF">LITE_LOCUS4791</name>
</gene>
<keyword evidence="2" id="KW-1015">Disulfide bond</keyword>
<dbReference type="GO" id="GO:0004857">
    <property type="term" value="F:enzyme inhibitor activity"/>
    <property type="evidence" value="ECO:0007669"/>
    <property type="project" value="InterPro"/>
</dbReference>
<dbReference type="Pfam" id="PF04043">
    <property type="entry name" value="PMEI"/>
    <property type="match status" value="1"/>
</dbReference>
<dbReference type="Gene3D" id="1.20.140.40">
    <property type="entry name" value="Invertase/pectin methylesterase inhibitor family protein"/>
    <property type="match status" value="1"/>
</dbReference>